<feature type="domain" description="Cwf19-like protein C-terminal" evidence="2">
    <location>
        <begin position="443"/>
        <end position="527"/>
    </location>
</feature>
<proteinExistence type="inferred from homology"/>
<dbReference type="Proteomes" id="UP000325440">
    <property type="component" value="Unassembled WGS sequence"/>
</dbReference>
<accession>A0A5E4MKY4</accession>
<reference evidence="4 5" key="1">
    <citation type="submission" date="2019-08" db="EMBL/GenBank/DDBJ databases">
        <authorList>
            <person name="Alioto T."/>
            <person name="Alioto T."/>
            <person name="Gomez Garrido J."/>
        </authorList>
    </citation>
    <scope>NUCLEOTIDE SEQUENCE [LARGE SCALE GENOMIC DNA]</scope>
</reference>
<dbReference type="OrthoDB" id="444325at2759"/>
<evidence type="ECO:0000259" key="2">
    <source>
        <dbReference type="Pfam" id="PF04676"/>
    </source>
</evidence>
<organism evidence="4 5">
    <name type="scientific">Cinara cedri</name>
    <dbReference type="NCBI Taxonomy" id="506608"/>
    <lineage>
        <taxon>Eukaryota</taxon>
        <taxon>Metazoa</taxon>
        <taxon>Ecdysozoa</taxon>
        <taxon>Arthropoda</taxon>
        <taxon>Hexapoda</taxon>
        <taxon>Insecta</taxon>
        <taxon>Pterygota</taxon>
        <taxon>Neoptera</taxon>
        <taxon>Paraneoptera</taxon>
        <taxon>Hemiptera</taxon>
        <taxon>Sternorrhyncha</taxon>
        <taxon>Aphidomorpha</taxon>
        <taxon>Aphidoidea</taxon>
        <taxon>Aphididae</taxon>
        <taxon>Lachninae</taxon>
        <taxon>Cinara</taxon>
    </lineage>
</organism>
<comment type="similarity">
    <text evidence="1">Belongs to the CWF19 family.</text>
</comment>
<dbReference type="Pfam" id="PF04677">
    <property type="entry name" value="CwfJ_C_1"/>
    <property type="match status" value="1"/>
</dbReference>
<name>A0A5E4MKY4_9HEMI</name>
<dbReference type="PANTHER" id="PTHR12072">
    <property type="entry name" value="CWF19, CELL CYCLE CONTROL PROTEIN"/>
    <property type="match status" value="1"/>
</dbReference>
<evidence type="ECO:0000313" key="5">
    <source>
        <dbReference type="Proteomes" id="UP000325440"/>
    </source>
</evidence>
<dbReference type="CDD" id="cd07380">
    <property type="entry name" value="MPP_CWF19_N"/>
    <property type="match status" value="1"/>
</dbReference>
<dbReference type="GO" id="GO:0000398">
    <property type="term" value="P:mRNA splicing, via spliceosome"/>
    <property type="evidence" value="ECO:0007669"/>
    <property type="project" value="TreeGrafter"/>
</dbReference>
<sequence length="536" mass="62186">MANDETIRILVCSGLKGQITSFVKYLNDLFVKRGSFNYVFCIGDFFGDEESYENEWKQFLKSGTTVPVPIYTLGPNKKEHEKYFENLVDQMLAPNIYYLGKHGMFTTSEGFNIGYISGIQGPYQGVECDMHTFNYESLEEFRESFVRSRKKLDVLLTSPWPKDIEKNDLFSAKPSKECSDTKCVSNLLSWMAINLTPSYHFSGMQGIYYERSLFRNPNRQVTRFIALGDYYGPNKPDKLTRTKQKWIYGFILRKSDDLSRSDIPQVTRPPYSPEFDYCVQPISRQFFYDISAGNSRNINSHKRLKSNEELQQTNKINLDDCWFCLGSNKVVKHMIVSVGDQAYLAGTVGPLIKENLLIATVGHYQSLVHLPKKADFEVHALKYSLNKYFQSTGRGPIYYERNIMSVHFNLQVIPVPNSMVDRIEQAFLAKFKECGLKFVLVPKNALLHQIIRSKGYFYLELPNKKCYLYNIEADDKTRFPLQLAREVLASKSLLDVEDRIDWRKCKQTPEEEINDINTFRSAFKTFNRLKEKDIAH</sequence>
<dbReference type="PANTHER" id="PTHR12072:SF4">
    <property type="entry name" value="CWF19-LIKE PROTEIN 1"/>
    <property type="match status" value="1"/>
</dbReference>
<evidence type="ECO:0000259" key="3">
    <source>
        <dbReference type="Pfam" id="PF04677"/>
    </source>
</evidence>
<feature type="domain" description="Cwf19-like C-terminal" evidence="3">
    <location>
        <begin position="312"/>
        <end position="427"/>
    </location>
</feature>
<dbReference type="EMBL" id="CABPRJ010000568">
    <property type="protein sequence ID" value="VVC31052.1"/>
    <property type="molecule type" value="Genomic_DNA"/>
</dbReference>
<dbReference type="AlphaFoldDB" id="A0A5E4MKY4"/>
<dbReference type="InterPro" id="IPR040194">
    <property type="entry name" value="Cwf19-like"/>
</dbReference>
<dbReference type="GO" id="GO:0071014">
    <property type="term" value="C:post-mRNA release spliceosomal complex"/>
    <property type="evidence" value="ECO:0007669"/>
    <property type="project" value="TreeGrafter"/>
</dbReference>
<dbReference type="InterPro" id="IPR006767">
    <property type="entry name" value="Cwf19-like_C_dom-2"/>
</dbReference>
<protein>
    <submittedName>
        <fullName evidence="4">HIT-like domain,Cwf19-like protein, C-terminal domain-2,Cwf19-like, C-terminal domain-1</fullName>
    </submittedName>
</protein>
<evidence type="ECO:0000313" key="4">
    <source>
        <dbReference type="EMBL" id="VVC31052.1"/>
    </source>
</evidence>
<dbReference type="Pfam" id="PF04676">
    <property type="entry name" value="CwfJ_C_2"/>
    <property type="match status" value="1"/>
</dbReference>
<dbReference type="InterPro" id="IPR006768">
    <property type="entry name" value="Cwf19-like_C_dom-1"/>
</dbReference>
<keyword evidence="5" id="KW-1185">Reference proteome</keyword>
<gene>
    <name evidence="4" type="ORF">CINCED_3A020538</name>
</gene>
<dbReference type="GO" id="GO:0061632">
    <property type="term" value="F:RNA lariat debranching enzyme activator activity"/>
    <property type="evidence" value="ECO:0007669"/>
    <property type="project" value="TreeGrafter"/>
</dbReference>
<evidence type="ECO:0000256" key="1">
    <source>
        <dbReference type="ARBA" id="ARBA00006795"/>
    </source>
</evidence>